<gene>
    <name evidence="2" type="ORF">AKJ08_0177</name>
</gene>
<dbReference type="PANTHER" id="PTHR14859">
    <property type="entry name" value="CALCOFLUOR WHITE HYPERSENSITIVE PROTEIN PRECURSOR"/>
    <property type="match status" value="1"/>
</dbReference>
<evidence type="ECO:0000313" key="2">
    <source>
        <dbReference type="EMBL" id="AKU89790.1"/>
    </source>
</evidence>
<dbReference type="STRING" id="1391653.AKJ08_0177"/>
<evidence type="ECO:0000259" key="1">
    <source>
        <dbReference type="Pfam" id="PF03372"/>
    </source>
</evidence>
<feature type="domain" description="Endonuclease/exonuclease/phosphatase" evidence="1">
    <location>
        <begin position="15"/>
        <end position="237"/>
    </location>
</feature>
<dbReference type="GO" id="GO:0004519">
    <property type="term" value="F:endonuclease activity"/>
    <property type="evidence" value="ECO:0007669"/>
    <property type="project" value="UniProtKB-KW"/>
</dbReference>
<dbReference type="EMBL" id="CP012332">
    <property type="protein sequence ID" value="AKU89790.1"/>
    <property type="molecule type" value="Genomic_DNA"/>
</dbReference>
<sequence>METKARDGAIELSVATYNIHGGIGTDDRFDLGRIAAVLDEIGADVMALQEVGDVRGRGPAGNYAAELGERLSCTAIYQPTILRGDRAYGNAILTRLPVDGSRSYDLSVRRREPRGCLRADLRLGSQPLHVFAVHLGLARSEQRAQAGMLLGADIVRDAAVAWPLVVMGDFNFWFPGPIARMVRRALIDSASKAGVRRASYPTRLPYLRLDRIYIDEAWDILDVRVHRTPLAKLASDHYPLVARLRLRAEAIVLPERTERGILA</sequence>
<proteinExistence type="predicted"/>
<dbReference type="InterPro" id="IPR005135">
    <property type="entry name" value="Endo/exonuclease/phosphatase"/>
</dbReference>
<protein>
    <submittedName>
        <fullName evidence="2">Endonuclease/exonuclease/phosphatase</fullName>
    </submittedName>
</protein>
<dbReference type="GO" id="GO:0016020">
    <property type="term" value="C:membrane"/>
    <property type="evidence" value="ECO:0007669"/>
    <property type="project" value="GOC"/>
</dbReference>
<keyword evidence="2" id="KW-0269">Exonuclease</keyword>
<dbReference type="SUPFAM" id="SSF56219">
    <property type="entry name" value="DNase I-like"/>
    <property type="match status" value="1"/>
</dbReference>
<dbReference type="AlphaFoldDB" id="A0A0K1P8E8"/>
<dbReference type="Gene3D" id="3.60.10.10">
    <property type="entry name" value="Endonuclease/exonuclease/phosphatase"/>
    <property type="match status" value="1"/>
</dbReference>
<dbReference type="PANTHER" id="PTHR14859:SF15">
    <property type="entry name" value="ENDONUCLEASE_EXONUCLEASE_PHOSPHATASE DOMAIN-CONTAINING PROTEIN"/>
    <property type="match status" value="1"/>
</dbReference>
<dbReference type="RefSeq" id="WP_240475404.1">
    <property type="nucleotide sequence ID" value="NZ_CP012332.1"/>
</dbReference>
<keyword evidence="2" id="KW-0378">Hydrolase</keyword>
<evidence type="ECO:0000313" key="3">
    <source>
        <dbReference type="Proteomes" id="UP000055590"/>
    </source>
</evidence>
<reference evidence="2 3" key="1">
    <citation type="submission" date="2015-08" db="EMBL/GenBank/DDBJ databases">
        <authorList>
            <person name="Babu N.S."/>
            <person name="Beckwith C.J."/>
            <person name="Beseler K.G."/>
            <person name="Brison A."/>
            <person name="Carone J.V."/>
            <person name="Caskin T.P."/>
            <person name="Diamond M."/>
            <person name="Durham M.E."/>
            <person name="Foxe J.M."/>
            <person name="Go M."/>
            <person name="Henderson B.A."/>
            <person name="Jones I.B."/>
            <person name="McGettigan J.A."/>
            <person name="Micheletti S.J."/>
            <person name="Nasrallah M.E."/>
            <person name="Ortiz D."/>
            <person name="Piller C.R."/>
            <person name="Privatt S.R."/>
            <person name="Schneider S.L."/>
            <person name="Sharp S."/>
            <person name="Smith T.C."/>
            <person name="Stanton J.D."/>
            <person name="Ullery H.E."/>
            <person name="Wilson R.J."/>
            <person name="Serrano M.G."/>
            <person name="Buck G."/>
            <person name="Lee V."/>
            <person name="Wang Y."/>
            <person name="Carvalho R."/>
            <person name="Voegtly L."/>
            <person name="Shi R."/>
            <person name="Duckworth R."/>
            <person name="Johnson A."/>
            <person name="Loviza R."/>
            <person name="Walstead R."/>
            <person name="Shah Z."/>
            <person name="Kiflezghi M."/>
            <person name="Wade K."/>
            <person name="Ball S.L."/>
            <person name="Bradley K.W."/>
            <person name="Asai D.J."/>
            <person name="Bowman C.A."/>
            <person name="Russell D.A."/>
            <person name="Pope W.H."/>
            <person name="Jacobs-Sera D."/>
            <person name="Hendrix R.W."/>
            <person name="Hatfull G.F."/>
        </authorList>
    </citation>
    <scope>NUCLEOTIDE SEQUENCE [LARGE SCALE GENOMIC DNA]</scope>
    <source>
        <strain evidence="2 3">DSM 27710</strain>
    </source>
</reference>
<name>A0A0K1P8E8_9BACT</name>
<dbReference type="GO" id="GO:0004527">
    <property type="term" value="F:exonuclease activity"/>
    <property type="evidence" value="ECO:0007669"/>
    <property type="project" value="UniProtKB-KW"/>
</dbReference>
<dbReference type="GO" id="GO:0006506">
    <property type="term" value="P:GPI anchor biosynthetic process"/>
    <property type="evidence" value="ECO:0007669"/>
    <property type="project" value="TreeGrafter"/>
</dbReference>
<dbReference type="InterPro" id="IPR036691">
    <property type="entry name" value="Endo/exonu/phosph_ase_sf"/>
</dbReference>
<dbReference type="PATRIC" id="fig|1391653.3.peg.188"/>
<keyword evidence="2" id="KW-0540">Nuclease</keyword>
<dbReference type="Proteomes" id="UP000055590">
    <property type="component" value="Chromosome"/>
</dbReference>
<dbReference type="KEGG" id="vin:AKJ08_0177"/>
<dbReference type="Pfam" id="PF03372">
    <property type="entry name" value="Exo_endo_phos"/>
    <property type="match status" value="1"/>
</dbReference>
<keyword evidence="2" id="KW-0255">Endonuclease</keyword>
<organism evidence="2 3">
    <name type="scientific">Vulgatibacter incomptus</name>
    <dbReference type="NCBI Taxonomy" id="1391653"/>
    <lineage>
        <taxon>Bacteria</taxon>
        <taxon>Pseudomonadati</taxon>
        <taxon>Myxococcota</taxon>
        <taxon>Myxococcia</taxon>
        <taxon>Myxococcales</taxon>
        <taxon>Cystobacterineae</taxon>
        <taxon>Vulgatibacteraceae</taxon>
        <taxon>Vulgatibacter</taxon>
    </lineage>
</organism>
<keyword evidence="3" id="KW-1185">Reference proteome</keyword>
<dbReference type="InterPro" id="IPR051916">
    <property type="entry name" value="GPI-anchor_lipid_remodeler"/>
</dbReference>
<accession>A0A0K1P8E8</accession>